<organism evidence="1 2">
    <name type="scientific">Teladorsagia circumcincta</name>
    <name type="common">Brown stomach worm</name>
    <name type="synonym">Ostertagia circumcincta</name>
    <dbReference type="NCBI Taxonomy" id="45464"/>
    <lineage>
        <taxon>Eukaryota</taxon>
        <taxon>Metazoa</taxon>
        <taxon>Ecdysozoa</taxon>
        <taxon>Nematoda</taxon>
        <taxon>Chromadorea</taxon>
        <taxon>Rhabditida</taxon>
        <taxon>Rhabditina</taxon>
        <taxon>Rhabditomorpha</taxon>
        <taxon>Strongyloidea</taxon>
        <taxon>Trichostrongylidae</taxon>
        <taxon>Teladorsagia</taxon>
    </lineage>
</organism>
<keyword evidence="2" id="KW-1185">Reference proteome</keyword>
<reference evidence="1 2" key="1">
    <citation type="submission" date="2015-09" db="EMBL/GenBank/DDBJ databases">
        <title>Draft genome of the parasitic nematode Teladorsagia circumcincta isolate WARC Sus (inbred).</title>
        <authorList>
            <person name="Mitreva M."/>
        </authorList>
    </citation>
    <scope>NUCLEOTIDE SEQUENCE [LARGE SCALE GENOMIC DNA]</scope>
    <source>
        <strain evidence="1 2">S</strain>
    </source>
</reference>
<evidence type="ECO:0000313" key="1">
    <source>
        <dbReference type="EMBL" id="PIO57386.1"/>
    </source>
</evidence>
<evidence type="ECO:0000313" key="2">
    <source>
        <dbReference type="Proteomes" id="UP000230423"/>
    </source>
</evidence>
<sequence>MSTSQDGTVSIKASANGTVSVKAFAMAEPGNLVKIVWGRAQLMYQVNDSEWATQLVIAIKPGGKVRICGDYKITLNAQLNATNYYPHHHPQALEMYEIHLGTSSRKAHADRMKGGLCQSKRLARREDQNRKMCYHRVGRSEHVN</sequence>
<gene>
    <name evidence="1" type="ORF">TELCIR_21206</name>
</gene>
<dbReference type="Proteomes" id="UP000230423">
    <property type="component" value="Unassembled WGS sequence"/>
</dbReference>
<dbReference type="Gene3D" id="3.10.10.10">
    <property type="entry name" value="HIV Type 1 Reverse Transcriptase, subunit A, domain 1"/>
    <property type="match status" value="1"/>
</dbReference>
<dbReference type="EMBL" id="KZ365806">
    <property type="protein sequence ID" value="PIO57386.1"/>
    <property type="molecule type" value="Genomic_DNA"/>
</dbReference>
<dbReference type="AlphaFoldDB" id="A0A2G9THE5"/>
<proteinExistence type="predicted"/>
<accession>A0A2G9THE5</accession>
<name>A0A2G9THE5_TELCI</name>
<protein>
    <submittedName>
        <fullName evidence="1">Uncharacterized protein</fullName>
    </submittedName>
</protein>